<dbReference type="GO" id="GO:0042777">
    <property type="term" value="P:proton motive force-driven plasma membrane ATP synthesis"/>
    <property type="evidence" value="ECO:0007669"/>
    <property type="project" value="UniProtKB-UniRule"/>
</dbReference>
<keyword evidence="12 13" id="KW-0066">ATP synthesis</keyword>
<dbReference type="FunFam" id="1.10.1140.10:FF:000002">
    <property type="entry name" value="V-type proton ATPase catalytic subunit A"/>
    <property type="match status" value="1"/>
</dbReference>
<dbReference type="EMBL" id="CP009508">
    <property type="protein sequence ID" value="AKB38505.1"/>
    <property type="molecule type" value="Genomic_DNA"/>
</dbReference>
<dbReference type="InterPro" id="IPR027417">
    <property type="entry name" value="P-loop_NTPase"/>
</dbReference>
<dbReference type="NCBIfam" id="NF003220">
    <property type="entry name" value="PRK04192.1"/>
    <property type="match status" value="1"/>
</dbReference>
<dbReference type="Pfam" id="PF22919">
    <property type="entry name" value="ATP-synt_VA_C"/>
    <property type="match status" value="1"/>
</dbReference>
<dbReference type="SUPFAM" id="SSF52540">
    <property type="entry name" value="P-loop containing nucleoside triphosphate hydrolases"/>
    <property type="match status" value="1"/>
</dbReference>
<keyword evidence="8 13" id="KW-0067">ATP-binding</keyword>
<keyword evidence="5 13" id="KW-1003">Cell membrane</keyword>
<evidence type="ECO:0000256" key="12">
    <source>
        <dbReference type="ARBA" id="ARBA00023310"/>
    </source>
</evidence>
<dbReference type="NCBIfam" id="TIGR01043">
    <property type="entry name" value="ATP_syn_A_arch"/>
    <property type="match status" value="1"/>
</dbReference>
<feature type="domain" description="ATP synthase A/B type C-terminal" evidence="17">
    <location>
        <begin position="438"/>
        <end position="522"/>
    </location>
</feature>
<dbReference type="CDD" id="cd18119">
    <property type="entry name" value="ATP-synt_V_A-type_alpha_N"/>
    <property type="match status" value="1"/>
</dbReference>
<dbReference type="PANTHER" id="PTHR43607">
    <property type="entry name" value="V-TYPE PROTON ATPASE CATALYTIC SUBUNIT A"/>
    <property type="match status" value="1"/>
</dbReference>
<dbReference type="Gene3D" id="1.10.1140.10">
    <property type="entry name" value="Bovine Mitochondrial F1-atpase, Atp Synthase Beta Chain, Chain D, domain 3"/>
    <property type="match status" value="1"/>
</dbReference>
<dbReference type="AlphaFoldDB" id="A0A0E3PSV6"/>
<evidence type="ECO:0000259" key="15">
    <source>
        <dbReference type="Pfam" id="PF02874"/>
    </source>
</evidence>
<name>A0A0E3PSV6_9EURY</name>
<comment type="similarity">
    <text evidence="3 13">Belongs to the ATPase alpha/beta chains family.</text>
</comment>
<reference evidence="18 19" key="1">
    <citation type="submission" date="2014-07" db="EMBL/GenBank/DDBJ databases">
        <title>Methanogenic archaea and the global carbon cycle.</title>
        <authorList>
            <person name="Henriksen J.R."/>
            <person name="Luke J."/>
            <person name="Reinhart S."/>
            <person name="Benedict M.N."/>
            <person name="Youngblut N.D."/>
            <person name="Metcalf M.E."/>
            <person name="Whitaker R.J."/>
            <person name="Metcalf W.W."/>
        </authorList>
    </citation>
    <scope>NUCLEOTIDE SEQUENCE [LARGE SCALE GENOMIC DNA]</scope>
    <source>
        <strain evidence="18 19">C2J</strain>
    </source>
</reference>
<dbReference type="GO" id="GO:0005524">
    <property type="term" value="F:ATP binding"/>
    <property type="evidence" value="ECO:0007669"/>
    <property type="project" value="UniProtKB-UniRule"/>
</dbReference>
<evidence type="ECO:0000256" key="1">
    <source>
        <dbReference type="ARBA" id="ARBA00003912"/>
    </source>
</evidence>
<evidence type="ECO:0000313" key="18">
    <source>
        <dbReference type="EMBL" id="AKB38505.1"/>
    </source>
</evidence>
<feature type="domain" description="ATPsynthase alpha/beta subunit barrel-sandwich" evidence="16">
    <location>
        <begin position="109"/>
        <end position="191"/>
    </location>
</feature>
<dbReference type="Pfam" id="PF16886">
    <property type="entry name" value="ATP-synt_ab_Xtn"/>
    <property type="match status" value="1"/>
</dbReference>
<organism evidence="18 19">
    <name type="scientific">Methanosarcina siciliae C2J</name>
    <dbReference type="NCBI Taxonomy" id="1434118"/>
    <lineage>
        <taxon>Archaea</taxon>
        <taxon>Methanobacteriati</taxon>
        <taxon>Methanobacteriota</taxon>
        <taxon>Stenosarchaea group</taxon>
        <taxon>Methanomicrobia</taxon>
        <taxon>Methanosarcinales</taxon>
        <taxon>Methanosarcinaceae</taxon>
        <taxon>Methanosarcina</taxon>
    </lineage>
</organism>
<evidence type="ECO:0000256" key="7">
    <source>
        <dbReference type="ARBA" id="ARBA00022781"/>
    </source>
</evidence>
<keyword evidence="4 13" id="KW-0813">Transport</keyword>
<feature type="binding site" evidence="13">
    <location>
        <begin position="229"/>
        <end position="236"/>
    </location>
    <ligand>
        <name>ATP</name>
        <dbReference type="ChEBI" id="CHEBI:30616"/>
    </ligand>
</feature>
<dbReference type="STRING" id="1434118.MSSAC_3915"/>
<dbReference type="FunFam" id="2.40.50.100:FF:000008">
    <property type="entry name" value="V-type proton ATPase catalytic subunit A"/>
    <property type="match status" value="1"/>
</dbReference>
<keyword evidence="10 13" id="KW-0406">Ion transport</keyword>
<dbReference type="PANTHER" id="PTHR43607:SF1">
    <property type="entry name" value="H(+)-TRANSPORTING TWO-SECTOR ATPASE"/>
    <property type="match status" value="1"/>
</dbReference>
<evidence type="ECO:0000256" key="10">
    <source>
        <dbReference type="ARBA" id="ARBA00023065"/>
    </source>
</evidence>
<dbReference type="Gene3D" id="2.40.50.100">
    <property type="match status" value="1"/>
</dbReference>
<evidence type="ECO:0000256" key="5">
    <source>
        <dbReference type="ARBA" id="ARBA00022475"/>
    </source>
</evidence>
<evidence type="ECO:0000256" key="11">
    <source>
        <dbReference type="ARBA" id="ARBA00023136"/>
    </source>
</evidence>
<dbReference type="GO" id="GO:0016787">
    <property type="term" value="F:hydrolase activity"/>
    <property type="evidence" value="ECO:0007669"/>
    <property type="project" value="UniProtKB-KW"/>
</dbReference>
<dbReference type="InterPro" id="IPR020003">
    <property type="entry name" value="ATPase_a/bsu_AS"/>
</dbReference>
<comment type="function">
    <text evidence="1">Produces ATP from ADP in the presence of a proton gradient across the membrane. The archaeal alpha chain is a catalytic subunit.</text>
</comment>
<keyword evidence="18" id="KW-0378">Hydrolase</keyword>
<comment type="subcellular location">
    <subcellularLocation>
        <location evidence="2 13">Cell membrane</location>
        <topology evidence="2 13">Peripheral membrane protein</topology>
    </subcellularLocation>
</comment>
<dbReference type="GO" id="GO:0033178">
    <property type="term" value="C:proton-transporting two-sector ATPase complex, catalytic domain"/>
    <property type="evidence" value="ECO:0007669"/>
    <property type="project" value="InterPro"/>
</dbReference>
<dbReference type="PROSITE" id="PS00152">
    <property type="entry name" value="ATPASE_ALPHA_BETA"/>
    <property type="match status" value="1"/>
</dbReference>
<comment type="catalytic activity">
    <reaction evidence="13">
        <text>ATP + H2O + 4 H(+)(in) = ADP + phosphate + 5 H(+)(out)</text>
        <dbReference type="Rhea" id="RHEA:57720"/>
        <dbReference type="ChEBI" id="CHEBI:15377"/>
        <dbReference type="ChEBI" id="CHEBI:15378"/>
        <dbReference type="ChEBI" id="CHEBI:30616"/>
        <dbReference type="ChEBI" id="CHEBI:43474"/>
        <dbReference type="ChEBI" id="CHEBI:456216"/>
        <dbReference type="EC" id="7.1.2.2"/>
    </reaction>
</comment>
<comment type="subunit">
    <text evidence="13">Has multiple subunits with at least A(3), B(3), C, D, E, F, H, I and proteolipid K(x).</text>
</comment>
<dbReference type="HOGENOM" id="CLU_008162_3_1_2"/>
<protein>
    <recommendedName>
        <fullName evidence="13">A-type ATP synthase subunit A</fullName>
        <ecNumber evidence="13">7.1.2.2</ecNumber>
    </recommendedName>
</protein>
<dbReference type="InterPro" id="IPR024034">
    <property type="entry name" value="ATPase_F1/V1_b/a_C"/>
</dbReference>
<proteinExistence type="inferred from homology"/>
<evidence type="ECO:0000259" key="14">
    <source>
        <dbReference type="Pfam" id="PF00006"/>
    </source>
</evidence>
<dbReference type="Pfam" id="PF00006">
    <property type="entry name" value="ATP-synt_ab"/>
    <property type="match status" value="1"/>
</dbReference>
<dbReference type="GO" id="GO:0046961">
    <property type="term" value="F:proton-transporting ATPase activity, rotational mechanism"/>
    <property type="evidence" value="ECO:0007669"/>
    <property type="project" value="InterPro"/>
</dbReference>
<dbReference type="InterPro" id="IPR036121">
    <property type="entry name" value="ATPase_F1/V1/A1_a/bsu_N_sf"/>
</dbReference>
<keyword evidence="11 13" id="KW-0472">Membrane</keyword>
<dbReference type="GO" id="GO:0005886">
    <property type="term" value="C:plasma membrane"/>
    <property type="evidence" value="ECO:0007669"/>
    <property type="project" value="UniProtKB-SubCell"/>
</dbReference>
<dbReference type="InterPro" id="IPR023366">
    <property type="entry name" value="ATP_synth_asu-like_sf"/>
</dbReference>
<comment type="function">
    <text evidence="13">Component of the A-type ATP synthase that produces ATP from ADP in the presence of a proton gradient across the membrane. The A chain is the catalytic subunit.</text>
</comment>
<dbReference type="Pfam" id="PF02874">
    <property type="entry name" value="ATP-synt_ab_N"/>
    <property type="match status" value="1"/>
</dbReference>
<evidence type="ECO:0000313" key="19">
    <source>
        <dbReference type="Proteomes" id="UP000033123"/>
    </source>
</evidence>
<evidence type="ECO:0000259" key="17">
    <source>
        <dbReference type="Pfam" id="PF22919"/>
    </source>
</evidence>
<dbReference type="SUPFAM" id="SSF50615">
    <property type="entry name" value="N-terminal domain of alpha and beta subunits of F1 ATP synthase"/>
    <property type="match status" value="1"/>
</dbReference>
<dbReference type="CDD" id="cd18111">
    <property type="entry name" value="ATP-synt_V_A-type_alpha_C"/>
    <property type="match status" value="1"/>
</dbReference>
<dbReference type="InterPro" id="IPR000194">
    <property type="entry name" value="ATPase_F1/V1/A1_a/bsu_nucl-bd"/>
</dbReference>
<dbReference type="InterPro" id="IPR005726">
    <property type="entry name" value="ATP_synth_asu_arc"/>
</dbReference>
<dbReference type="PATRIC" id="fig|1434118.4.peg.5028"/>
<dbReference type="GeneID" id="41607627"/>
<dbReference type="InterPro" id="IPR022878">
    <property type="entry name" value="V-ATPase_asu"/>
</dbReference>
<dbReference type="InterPro" id="IPR004100">
    <property type="entry name" value="ATPase_F1/V1/A1_a/bsu_N"/>
</dbReference>
<dbReference type="Gene3D" id="3.40.50.300">
    <property type="entry name" value="P-loop containing nucleotide triphosphate hydrolases"/>
    <property type="match status" value="1"/>
</dbReference>
<sequence length="579" mass="63927">MEVKGEIYRVAGPVVTAIGLDAKMYDLCKVGNEGLMGEVIQIVGDKTIIQVYEETGGVRPGEPCMTTGMSLAVELGPGLLSSIYDGVQRPLHVLLEKTGGFIGRGVTADGLDHERIWEFKPVVKKGDSVKGGDVIGVVQETVNIEHKIMVPPDSPASTVAEIKSGNFTILDTICTLTDGTELQMMHRWPVRKPRPVKRKLTPEKPLVTGQRILDGLFPVAKGGTAAIPGPFGSGKTVTQQQLSKWSDTEIVVYIGCGERGNEMADVLWEFPELEDPQTGRPLMERTILVANTSNMPVAAREASVYTGMTLAEYYRDMGYDVSLMADSTSRWAEAMREISSRLEEMPGEEGYPAYLSARLAEFYERAGVADTLCGEKGSITAIGAVSPPGGDFSEPVTQNTLRIVKVFWALDAKLSQRRHFPAINWLNSYSLYKEDLNDWFTENVAPDYVAMRERAMDMLQTESELQEIVQLVGSDALPEEQQLLLEITRMIREIYLQQNAFHPIDTYSPFAKQYKIMQAIMKWGDAAMDALKSGIPASEIVKMESKDDLPKVKFEEDFEGSLNTVLGKMDKEFAALGGR</sequence>
<evidence type="ECO:0000256" key="13">
    <source>
        <dbReference type="HAMAP-Rule" id="MF_00309"/>
    </source>
</evidence>
<evidence type="ECO:0000259" key="16">
    <source>
        <dbReference type="Pfam" id="PF16886"/>
    </source>
</evidence>
<evidence type="ECO:0000256" key="2">
    <source>
        <dbReference type="ARBA" id="ARBA00004202"/>
    </source>
</evidence>
<feature type="domain" description="ATPase F1/V1/A1 complex alpha/beta subunit nucleotide-binding" evidence="14">
    <location>
        <begin position="209"/>
        <end position="430"/>
    </location>
</feature>
<dbReference type="Proteomes" id="UP000033123">
    <property type="component" value="Chromosome"/>
</dbReference>
<keyword evidence="6 13" id="KW-0547">Nucleotide-binding</keyword>
<dbReference type="Gene3D" id="2.40.30.20">
    <property type="match status" value="1"/>
</dbReference>
<dbReference type="InterPro" id="IPR055190">
    <property type="entry name" value="ATP-synt_VA_C"/>
</dbReference>
<keyword evidence="7 13" id="KW-0375">Hydrogen ion transport</keyword>
<feature type="domain" description="ATPase F1/V1/A1 complex alpha/beta subunit N-terminal" evidence="15">
    <location>
        <begin position="7"/>
        <end position="68"/>
    </location>
</feature>
<evidence type="ECO:0000256" key="4">
    <source>
        <dbReference type="ARBA" id="ARBA00022448"/>
    </source>
</evidence>
<evidence type="ECO:0000256" key="3">
    <source>
        <dbReference type="ARBA" id="ARBA00008936"/>
    </source>
</evidence>
<dbReference type="CDD" id="cd01134">
    <property type="entry name" value="V_A-ATPase_A"/>
    <property type="match status" value="1"/>
</dbReference>
<evidence type="ECO:0000256" key="6">
    <source>
        <dbReference type="ARBA" id="ARBA00022741"/>
    </source>
</evidence>
<dbReference type="HAMAP" id="MF_00309">
    <property type="entry name" value="ATP_synth_A_arch"/>
    <property type="match status" value="1"/>
</dbReference>
<dbReference type="FunFam" id="3.40.50.300:FF:000675">
    <property type="entry name" value="V-type ATP synthase alpha chain"/>
    <property type="match status" value="1"/>
</dbReference>
<dbReference type="InterPro" id="IPR031686">
    <property type="entry name" value="ATP-synth_a_Xtn"/>
</dbReference>
<dbReference type="GO" id="GO:0046933">
    <property type="term" value="F:proton-transporting ATP synthase activity, rotational mechanism"/>
    <property type="evidence" value="ECO:0007669"/>
    <property type="project" value="UniProtKB-UniRule"/>
</dbReference>
<gene>
    <name evidence="13" type="primary">atpA</name>
    <name evidence="18" type="ORF">MSSAC_3915</name>
</gene>
<dbReference type="SUPFAM" id="SSF47917">
    <property type="entry name" value="C-terminal domain of alpha and beta subunits of F1 ATP synthase"/>
    <property type="match status" value="1"/>
</dbReference>
<dbReference type="KEGG" id="msj:MSSAC_3915"/>
<evidence type="ECO:0000256" key="8">
    <source>
        <dbReference type="ARBA" id="ARBA00022840"/>
    </source>
</evidence>
<evidence type="ECO:0000256" key="9">
    <source>
        <dbReference type="ARBA" id="ARBA00022967"/>
    </source>
</evidence>
<keyword evidence="9 13" id="KW-1278">Translocase</keyword>
<dbReference type="EC" id="7.1.2.2" evidence="13"/>
<accession>A0A0E3PSV6</accession>
<dbReference type="RefSeq" id="WP_048184922.1">
    <property type="nucleotide sequence ID" value="NZ_CP009508.1"/>
</dbReference>